<keyword evidence="1" id="KW-0315">Glutamine amidotransferase</keyword>
<accession>A0A3N1UQV0</accession>
<dbReference type="InterPro" id="IPR029062">
    <property type="entry name" value="Class_I_gatase-like"/>
</dbReference>
<proteinExistence type="predicted"/>
<name>A0A3N1UQV0_9BACT</name>
<protein>
    <submittedName>
        <fullName evidence="1">Glutamine amidotransferase-like uncharacterized protein</fullName>
    </submittedName>
</protein>
<reference evidence="1 2" key="1">
    <citation type="submission" date="2018-11" db="EMBL/GenBank/DDBJ databases">
        <title>Genomic Encyclopedia of Type Strains, Phase IV (KMG-IV): sequencing the most valuable type-strain genomes for metagenomic binning, comparative biology and taxonomic classification.</title>
        <authorList>
            <person name="Goeker M."/>
        </authorList>
    </citation>
    <scope>NUCLEOTIDE SEQUENCE [LARGE SCALE GENOMIC DNA]</scope>
    <source>
        <strain evidence="1 2">DSM 22027</strain>
    </source>
</reference>
<gene>
    <name evidence="1" type="ORF">EDC27_2883</name>
</gene>
<dbReference type="OrthoDB" id="5464482at2"/>
<dbReference type="EMBL" id="RJVA01000015">
    <property type="protein sequence ID" value="ROQ90261.1"/>
    <property type="molecule type" value="Genomic_DNA"/>
</dbReference>
<sequence>MSRLFDQTDAQKTSPWTGPPVALFWDQSLVWGLVLVEALETMGVPYRLVTAAQIRAQALGNHRVLMVPGGWAAHKARALGPEGLEQMRAFVRSGGGYVGFCGGAGLALAGTSSLNLVPIQRKNLSQRLPNASGEVWIEGNEDHPFWKNLPPRIPVSIWWPSQFAWDNGLGVDVLARYRGYGEDFWVADLCAADVARCGASWKDLEKSYGINLNPELLDGQAAILSCRVGKGMAVLSYPHLEMPEGWGRRLLASMLNALQKTCHPMDVERRKPSSPAASVPCAQVSQAIDNGSVSITPLEALHPNGQAFIVPVPSVTAFRALEEALEEAQSLIAFGERHLLWRWRRPWLLQWQRGLRGLEYGSLAVCLRFVVSYCAQEKLVAHPSTPWDDLAQGLLENTRLFCRQARKLLLHEKVASHQGPVNKLQPVNAQVDALRDALFGRGMSHTGLSQQVFDTLDALVFCALERRRMGDAMPSGFWTQRPTKAHGHGHA</sequence>
<dbReference type="Gene3D" id="3.40.50.880">
    <property type="match status" value="1"/>
</dbReference>
<organism evidence="1 2">
    <name type="scientific">Desulfosoma caldarium</name>
    <dbReference type="NCBI Taxonomy" id="610254"/>
    <lineage>
        <taxon>Bacteria</taxon>
        <taxon>Pseudomonadati</taxon>
        <taxon>Thermodesulfobacteriota</taxon>
        <taxon>Syntrophobacteria</taxon>
        <taxon>Syntrophobacterales</taxon>
        <taxon>Syntrophobacteraceae</taxon>
        <taxon>Desulfosoma</taxon>
    </lineage>
</organism>
<dbReference type="SUPFAM" id="SSF52317">
    <property type="entry name" value="Class I glutamine amidotransferase-like"/>
    <property type="match status" value="1"/>
</dbReference>
<dbReference type="AlphaFoldDB" id="A0A3N1UQV0"/>
<evidence type="ECO:0000313" key="2">
    <source>
        <dbReference type="Proteomes" id="UP000276223"/>
    </source>
</evidence>
<evidence type="ECO:0000313" key="1">
    <source>
        <dbReference type="EMBL" id="ROQ90261.1"/>
    </source>
</evidence>
<dbReference type="Proteomes" id="UP000276223">
    <property type="component" value="Unassembled WGS sequence"/>
</dbReference>
<keyword evidence="2" id="KW-1185">Reference proteome</keyword>
<keyword evidence="1" id="KW-0808">Transferase</keyword>
<dbReference type="RefSeq" id="WP_123291326.1">
    <property type="nucleotide sequence ID" value="NZ_RJVA01000015.1"/>
</dbReference>
<comment type="caution">
    <text evidence="1">The sequence shown here is derived from an EMBL/GenBank/DDBJ whole genome shotgun (WGS) entry which is preliminary data.</text>
</comment>
<dbReference type="GO" id="GO:0016740">
    <property type="term" value="F:transferase activity"/>
    <property type="evidence" value="ECO:0007669"/>
    <property type="project" value="UniProtKB-KW"/>
</dbReference>